<dbReference type="RefSeq" id="WP_012825580.1">
    <property type="nucleotide sequence ID" value="NC_013440.1"/>
</dbReference>
<dbReference type="InterPro" id="IPR013216">
    <property type="entry name" value="Methyltransf_11"/>
</dbReference>
<sequence>MTERGRRGRRAAEIAADYDRAAADYDRRHGDRRSAARAHIIDRPQREIARGAKRVLELGCGTGRLLATLEAEQRVGVDLSREMLRRARARGLAVVCADAHALPFPDGCFDAIAAPKGVFRYLEPTAAFAECARVLAPGGQLCVHQYALRTWSLAAAAADLRALRRGEDESRAASPHLDAPEELFAPARRAGLRVVRVHLWRSLRVPPYALAIPAWLPGRWWSHCAVVFARPA</sequence>
<organism evidence="2 3">
    <name type="scientific">Haliangium ochraceum (strain DSM 14365 / JCM 11303 / SMP-2)</name>
    <dbReference type="NCBI Taxonomy" id="502025"/>
    <lineage>
        <taxon>Bacteria</taxon>
        <taxon>Pseudomonadati</taxon>
        <taxon>Myxococcota</taxon>
        <taxon>Polyangia</taxon>
        <taxon>Haliangiales</taxon>
        <taxon>Kofleriaceae</taxon>
        <taxon>Haliangium</taxon>
    </lineage>
</organism>
<dbReference type="eggNOG" id="COG2226">
    <property type="taxonomic scope" value="Bacteria"/>
</dbReference>
<dbReference type="AlphaFoldDB" id="D0LIS4"/>
<accession>D0LIS4</accession>
<dbReference type="Proteomes" id="UP000001880">
    <property type="component" value="Chromosome"/>
</dbReference>
<evidence type="ECO:0000313" key="2">
    <source>
        <dbReference type="EMBL" id="ACY12953.1"/>
    </source>
</evidence>
<dbReference type="CDD" id="cd02440">
    <property type="entry name" value="AdoMet_MTases"/>
    <property type="match status" value="1"/>
</dbReference>
<name>D0LIS4_HALO1</name>
<keyword evidence="3" id="KW-1185">Reference proteome</keyword>
<keyword evidence="2" id="KW-0489">Methyltransferase</keyword>
<evidence type="ECO:0000313" key="3">
    <source>
        <dbReference type="Proteomes" id="UP000001880"/>
    </source>
</evidence>
<dbReference type="PANTHER" id="PTHR43591:SF24">
    <property type="entry name" value="2-METHOXY-6-POLYPRENYL-1,4-BENZOQUINOL METHYLASE, MITOCHONDRIAL"/>
    <property type="match status" value="1"/>
</dbReference>
<evidence type="ECO:0000259" key="1">
    <source>
        <dbReference type="Pfam" id="PF08241"/>
    </source>
</evidence>
<dbReference type="GO" id="GO:0032259">
    <property type="term" value="P:methylation"/>
    <property type="evidence" value="ECO:0007669"/>
    <property type="project" value="UniProtKB-KW"/>
</dbReference>
<dbReference type="EMBL" id="CP001804">
    <property type="protein sequence ID" value="ACY12953.1"/>
    <property type="molecule type" value="Genomic_DNA"/>
</dbReference>
<dbReference type="SUPFAM" id="SSF53335">
    <property type="entry name" value="S-adenosyl-L-methionine-dependent methyltransferases"/>
    <property type="match status" value="1"/>
</dbReference>
<dbReference type="HOGENOM" id="CLU_037990_4_1_7"/>
<protein>
    <submittedName>
        <fullName evidence="2">Methyltransferase type 11</fullName>
    </submittedName>
</protein>
<dbReference type="GO" id="GO:0008757">
    <property type="term" value="F:S-adenosylmethionine-dependent methyltransferase activity"/>
    <property type="evidence" value="ECO:0007669"/>
    <property type="project" value="InterPro"/>
</dbReference>
<dbReference type="Gene3D" id="3.40.50.150">
    <property type="entry name" value="Vaccinia Virus protein VP39"/>
    <property type="match status" value="1"/>
</dbReference>
<dbReference type="PANTHER" id="PTHR43591">
    <property type="entry name" value="METHYLTRANSFERASE"/>
    <property type="match status" value="1"/>
</dbReference>
<keyword evidence="2" id="KW-0808">Transferase</keyword>
<reference evidence="2 3" key="1">
    <citation type="journal article" date="2010" name="Stand. Genomic Sci.">
        <title>Complete genome sequence of Haliangium ochraceum type strain (SMP-2).</title>
        <authorList>
            <consortium name="US DOE Joint Genome Institute (JGI-PGF)"/>
            <person name="Ivanova N."/>
            <person name="Daum C."/>
            <person name="Lang E."/>
            <person name="Abt B."/>
            <person name="Kopitz M."/>
            <person name="Saunders E."/>
            <person name="Lapidus A."/>
            <person name="Lucas S."/>
            <person name="Glavina Del Rio T."/>
            <person name="Nolan M."/>
            <person name="Tice H."/>
            <person name="Copeland A."/>
            <person name="Cheng J.F."/>
            <person name="Chen F."/>
            <person name="Bruce D."/>
            <person name="Goodwin L."/>
            <person name="Pitluck S."/>
            <person name="Mavromatis K."/>
            <person name="Pati A."/>
            <person name="Mikhailova N."/>
            <person name="Chen A."/>
            <person name="Palaniappan K."/>
            <person name="Land M."/>
            <person name="Hauser L."/>
            <person name="Chang Y.J."/>
            <person name="Jeffries C.D."/>
            <person name="Detter J.C."/>
            <person name="Brettin T."/>
            <person name="Rohde M."/>
            <person name="Goker M."/>
            <person name="Bristow J."/>
            <person name="Markowitz V."/>
            <person name="Eisen J.A."/>
            <person name="Hugenholtz P."/>
            <person name="Kyrpides N.C."/>
            <person name="Klenk H.P."/>
        </authorList>
    </citation>
    <scope>NUCLEOTIDE SEQUENCE [LARGE SCALE GENOMIC DNA]</scope>
    <source>
        <strain evidence="3">DSM 14365 / CIP 107738 / JCM 11303 / AJ 13395 / SMP-2</strain>
    </source>
</reference>
<dbReference type="Pfam" id="PF08241">
    <property type="entry name" value="Methyltransf_11"/>
    <property type="match status" value="1"/>
</dbReference>
<gene>
    <name evidence="2" type="ordered locus">Hoch_0312</name>
</gene>
<dbReference type="KEGG" id="hoh:Hoch_0312"/>
<feature type="domain" description="Methyltransferase type 11" evidence="1">
    <location>
        <begin position="56"/>
        <end position="142"/>
    </location>
</feature>
<dbReference type="InterPro" id="IPR029063">
    <property type="entry name" value="SAM-dependent_MTases_sf"/>
</dbReference>
<dbReference type="STRING" id="502025.Hoch_0312"/>
<proteinExistence type="predicted"/>